<reference evidence="1 2" key="1">
    <citation type="journal article" date="2019" name="Environ. Microbiol.">
        <title>At the nexus of three kingdoms: the genome of the mycorrhizal fungus Gigaspora margarita provides insights into plant, endobacterial and fungal interactions.</title>
        <authorList>
            <person name="Venice F."/>
            <person name="Ghignone S."/>
            <person name="Salvioli di Fossalunga A."/>
            <person name="Amselem J."/>
            <person name="Novero M."/>
            <person name="Xianan X."/>
            <person name="Sedzielewska Toro K."/>
            <person name="Morin E."/>
            <person name="Lipzen A."/>
            <person name="Grigoriev I.V."/>
            <person name="Henrissat B."/>
            <person name="Martin F.M."/>
            <person name="Bonfante P."/>
        </authorList>
    </citation>
    <scope>NUCLEOTIDE SEQUENCE [LARGE SCALE GENOMIC DNA]</scope>
    <source>
        <strain evidence="1 2">BEG34</strain>
    </source>
</reference>
<dbReference type="EMBL" id="WTPW01000286">
    <property type="protein sequence ID" value="KAF0526612.1"/>
    <property type="molecule type" value="Genomic_DNA"/>
</dbReference>
<keyword evidence="2" id="KW-1185">Reference proteome</keyword>
<accession>A0A8H4EP43</accession>
<sequence length="130" mass="15742">MKRKIEEIEAATLYLVLHLQEVIEEKDDIIQNTIAYYEAKKYFYANFFGQSFKTMNDYYDYLNHSTHQIINDFTNESYIFENDVIFQLDNENYHNSNSGYISIEKNKFNEYENLMREMNIDIIEEEIVVI</sequence>
<protein>
    <submittedName>
        <fullName evidence="1">Uncharacterized protein</fullName>
    </submittedName>
</protein>
<name>A0A8H4EP43_GIGMA</name>
<dbReference type="Proteomes" id="UP000439903">
    <property type="component" value="Unassembled WGS sequence"/>
</dbReference>
<dbReference type="AlphaFoldDB" id="A0A8H4EP43"/>
<comment type="caution">
    <text evidence="1">The sequence shown here is derived from an EMBL/GenBank/DDBJ whole genome shotgun (WGS) entry which is preliminary data.</text>
</comment>
<dbReference type="OrthoDB" id="2488272at2759"/>
<proteinExistence type="predicted"/>
<evidence type="ECO:0000313" key="2">
    <source>
        <dbReference type="Proteomes" id="UP000439903"/>
    </source>
</evidence>
<evidence type="ECO:0000313" key="1">
    <source>
        <dbReference type="EMBL" id="KAF0526612.1"/>
    </source>
</evidence>
<organism evidence="1 2">
    <name type="scientific">Gigaspora margarita</name>
    <dbReference type="NCBI Taxonomy" id="4874"/>
    <lineage>
        <taxon>Eukaryota</taxon>
        <taxon>Fungi</taxon>
        <taxon>Fungi incertae sedis</taxon>
        <taxon>Mucoromycota</taxon>
        <taxon>Glomeromycotina</taxon>
        <taxon>Glomeromycetes</taxon>
        <taxon>Diversisporales</taxon>
        <taxon>Gigasporaceae</taxon>
        <taxon>Gigaspora</taxon>
    </lineage>
</organism>
<gene>
    <name evidence="1" type="ORF">F8M41_014023</name>
</gene>